<dbReference type="GeneID" id="8850771"/>
<name>D2VNS4_NAEGR</name>
<dbReference type="RefSeq" id="XP_002674208.1">
    <property type="nucleotide sequence ID" value="XM_002674162.1"/>
</dbReference>
<accession>D2VNS4</accession>
<evidence type="ECO:0000313" key="1">
    <source>
        <dbReference type="EMBL" id="EFC41464.1"/>
    </source>
</evidence>
<dbReference type="AlphaFoldDB" id="D2VNS4"/>
<dbReference type="InParanoid" id="D2VNS4"/>
<protein>
    <submittedName>
        <fullName evidence="1">Predicted protein</fullName>
    </submittedName>
</protein>
<sequence>MSEKEFRAGSVNYFSGKDYHRVLLKPQPNENKEIKELDENNEEIVDECEVWTLFFHWKRVKMWGFLKEEETSPDGWKFNQYSKTVEDMDGAWWKDEIKVKN</sequence>
<dbReference type="OrthoDB" id="10510604at2759"/>
<evidence type="ECO:0000313" key="2">
    <source>
        <dbReference type="Proteomes" id="UP000006671"/>
    </source>
</evidence>
<gene>
    <name evidence="1" type="ORF">NAEGRDRAFT_70601</name>
</gene>
<dbReference type="Proteomes" id="UP000006671">
    <property type="component" value="Unassembled WGS sequence"/>
</dbReference>
<organism evidence="2">
    <name type="scientific">Naegleria gruberi</name>
    <name type="common">Amoeba</name>
    <dbReference type="NCBI Taxonomy" id="5762"/>
    <lineage>
        <taxon>Eukaryota</taxon>
        <taxon>Discoba</taxon>
        <taxon>Heterolobosea</taxon>
        <taxon>Tetramitia</taxon>
        <taxon>Eutetramitia</taxon>
        <taxon>Vahlkampfiidae</taxon>
        <taxon>Naegleria</taxon>
    </lineage>
</organism>
<dbReference type="VEuPathDB" id="AmoebaDB:NAEGRDRAFT_70601"/>
<dbReference type="EMBL" id="GG738885">
    <property type="protein sequence ID" value="EFC41464.1"/>
    <property type="molecule type" value="Genomic_DNA"/>
</dbReference>
<proteinExistence type="predicted"/>
<keyword evidence="2" id="KW-1185">Reference proteome</keyword>
<reference evidence="1 2" key="1">
    <citation type="journal article" date="2010" name="Cell">
        <title>The genome of Naegleria gruberi illuminates early eukaryotic versatility.</title>
        <authorList>
            <person name="Fritz-Laylin L.K."/>
            <person name="Prochnik S.E."/>
            <person name="Ginger M.L."/>
            <person name="Dacks J.B."/>
            <person name="Carpenter M.L."/>
            <person name="Field M.C."/>
            <person name="Kuo A."/>
            <person name="Paredez A."/>
            <person name="Chapman J."/>
            <person name="Pham J."/>
            <person name="Shu S."/>
            <person name="Neupane R."/>
            <person name="Cipriano M."/>
            <person name="Mancuso J."/>
            <person name="Tu H."/>
            <person name="Salamov A."/>
            <person name="Lindquist E."/>
            <person name="Shapiro H."/>
            <person name="Lucas S."/>
            <person name="Grigoriev I.V."/>
            <person name="Cande W.Z."/>
            <person name="Fulton C."/>
            <person name="Rokhsar D.S."/>
            <person name="Dawson S.C."/>
        </authorList>
    </citation>
    <scope>NUCLEOTIDE SEQUENCE [LARGE SCALE GENOMIC DNA]</scope>
    <source>
        <strain evidence="1 2">NEG-M</strain>
    </source>
</reference>
<dbReference type="KEGG" id="ngr:NAEGRDRAFT_70601"/>